<evidence type="ECO:0000256" key="1">
    <source>
        <dbReference type="SAM" id="MobiDB-lite"/>
    </source>
</evidence>
<gene>
    <name evidence="2" type="ORF">MERR_LOCUS23985</name>
</gene>
<organism evidence="2 3">
    <name type="scientific">Microthlaspi erraticum</name>
    <dbReference type="NCBI Taxonomy" id="1685480"/>
    <lineage>
        <taxon>Eukaryota</taxon>
        <taxon>Viridiplantae</taxon>
        <taxon>Streptophyta</taxon>
        <taxon>Embryophyta</taxon>
        <taxon>Tracheophyta</taxon>
        <taxon>Spermatophyta</taxon>
        <taxon>Magnoliopsida</taxon>
        <taxon>eudicotyledons</taxon>
        <taxon>Gunneridae</taxon>
        <taxon>Pentapetalae</taxon>
        <taxon>rosids</taxon>
        <taxon>malvids</taxon>
        <taxon>Brassicales</taxon>
        <taxon>Brassicaceae</taxon>
        <taxon>Coluteocarpeae</taxon>
        <taxon>Microthlaspi</taxon>
    </lineage>
</organism>
<evidence type="ECO:0000313" key="2">
    <source>
        <dbReference type="EMBL" id="CAA7036750.1"/>
    </source>
</evidence>
<dbReference type="OrthoDB" id="749576at2759"/>
<dbReference type="PANTHER" id="PTHR35304:SF1">
    <property type="entry name" value="OS05G0120300 PROTEIN"/>
    <property type="match status" value="1"/>
</dbReference>
<name>A0A6D2J1A8_9BRAS</name>
<dbReference type="Proteomes" id="UP000467841">
    <property type="component" value="Unassembled WGS sequence"/>
</dbReference>
<accession>A0A6D2J1A8</accession>
<proteinExistence type="predicted"/>
<feature type="region of interest" description="Disordered" evidence="1">
    <location>
        <begin position="72"/>
        <end position="111"/>
    </location>
</feature>
<dbReference type="PANTHER" id="PTHR35304">
    <property type="entry name" value="OS05G0120300 PROTEIN-RELATED"/>
    <property type="match status" value="1"/>
</dbReference>
<dbReference type="EMBL" id="CACVBM020001163">
    <property type="protein sequence ID" value="CAA7036750.1"/>
    <property type="molecule type" value="Genomic_DNA"/>
</dbReference>
<reference evidence="2" key="1">
    <citation type="submission" date="2020-01" db="EMBL/GenBank/DDBJ databases">
        <authorList>
            <person name="Mishra B."/>
        </authorList>
    </citation>
    <scope>NUCLEOTIDE SEQUENCE [LARGE SCALE GENOMIC DNA]</scope>
</reference>
<comment type="caution">
    <text evidence="2">The sequence shown here is derived from an EMBL/GenBank/DDBJ whole genome shotgun (WGS) entry which is preliminary data.</text>
</comment>
<dbReference type="AlphaFoldDB" id="A0A6D2J1A8"/>
<evidence type="ECO:0000313" key="3">
    <source>
        <dbReference type="Proteomes" id="UP000467841"/>
    </source>
</evidence>
<protein>
    <submittedName>
        <fullName evidence="2">Uncharacterized protein</fullName>
    </submittedName>
</protein>
<keyword evidence="3" id="KW-1185">Reference proteome</keyword>
<sequence>MASKCTGDCLNIKSDAACVRPGTTYANLYKWPVAEAEFVRSISQGGSQRRSTVVDGISCRQMYLRSYTFSTKEENKGGGDQDGDDDGCQRNQRRCFAGGGGGRKKTANNGMGTSKTMSFVVRVLWKCLTCTSSTRVNVEE</sequence>